<dbReference type="Proteomes" id="UP001242480">
    <property type="component" value="Unassembled WGS sequence"/>
</dbReference>
<evidence type="ECO:0000256" key="1">
    <source>
        <dbReference type="ARBA" id="ARBA00023125"/>
    </source>
</evidence>
<dbReference type="InterPro" id="IPR050109">
    <property type="entry name" value="HTH-type_TetR-like_transc_reg"/>
</dbReference>
<dbReference type="InterPro" id="IPR001647">
    <property type="entry name" value="HTH_TetR"/>
</dbReference>
<dbReference type="InterPro" id="IPR041474">
    <property type="entry name" value="NicS_C"/>
</dbReference>
<keyword evidence="6" id="KW-1185">Reference proteome</keyword>
<dbReference type="PROSITE" id="PS50977">
    <property type="entry name" value="HTH_TETR_2"/>
    <property type="match status" value="1"/>
</dbReference>
<evidence type="ECO:0000313" key="5">
    <source>
        <dbReference type="EMBL" id="MDQ0467328.1"/>
    </source>
</evidence>
<dbReference type="SUPFAM" id="SSF48498">
    <property type="entry name" value="Tetracyclin repressor-like, C-terminal domain"/>
    <property type="match status" value="1"/>
</dbReference>
<evidence type="ECO:0000256" key="3">
    <source>
        <dbReference type="SAM" id="MobiDB-lite"/>
    </source>
</evidence>
<feature type="region of interest" description="Disordered" evidence="3">
    <location>
        <begin position="1"/>
        <end position="29"/>
    </location>
</feature>
<dbReference type="Pfam" id="PF00440">
    <property type="entry name" value="TetR_N"/>
    <property type="match status" value="1"/>
</dbReference>
<feature type="compositionally biased region" description="Low complexity" evidence="3">
    <location>
        <begin position="7"/>
        <end position="16"/>
    </location>
</feature>
<accession>A0ABU0IZ97</accession>
<evidence type="ECO:0000259" key="4">
    <source>
        <dbReference type="PROSITE" id="PS50977"/>
    </source>
</evidence>
<proteinExistence type="predicted"/>
<comment type="caution">
    <text evidence="5">The sequence shown here is derived from an EMBL/GenBank/DDBJ whole genome shotgun (WGS) entry which is preliminary data.</text>
</comment>
<protein>
    <submittedName>
        <fullName evidence="5">AcrR family transcriptional regulator</fullName>
    </submittedName>
</protein>
<feature type="domain" description="HTH tetR-type" evidence="4">
    <location>
        <begin position="29"/>
        <end position="89"/>
    </location>
</feature>
<dbReference type="PANTHER" id="PTHR30328:SF54">
    <property type="entry name" value="HTH-TYPE TRANSCRIPTIONAL REPRESSOR SCO4008"/>
    <property type="match status" value="1"/>
</dbReference>
<dbReference type="InterPro" id="IPR036271">
    <property type="entry name" value="Tet_transcr_reg_TetR-rel_C_sf"/>
</dbReference>
<dbReference type="InterPro" id="IPR009057">
    <property type="entry name" value="Homeodomain-like_sf"/>
</dbReference>
<dbReference type="Gene3D" id="1.10.357.10">
    <property type="entry name" value="Tetracycline Repressor, domain 2"/>
    <property type="match status" value="1"/>
</dbReference>
<dbReference type="PANTHER" id="PTHR30328">
    <property type="entry name" value="TRANSCRIPTIONAL REPRESSOR"/>
    <property type="match status" value="1"/>
</dbReference>
<dbReference type="SUPFAM" id="SSF46689">
    <property type="entry name" value="Homeodomain-like"/>
    <property type="match status" value="1"/>
</dbReference>
<dbReference type="RefSeq" id="WP_307266786.1">
    <property type="nucleotide sequence ID" value="NZ_JAUSVX010000001.1"/>
</dbReference>
<organism evidence="5 6">
    <name type="scientific">Labrys wisconsinensis</name>
    <dbReference type="NCBI Taxonomy" id="425677"/>
    <lineage>
        <taxon>Bacteria</taxon>
        <taxon>Pseudomonadati</taxon>
        <taxon>Pseudomonadota</taxon>
        <taxon>Alphaproteobacteria</taxon>
        <taxon>Hyphomicrobiales</taxon>
        <taxon>Xanthobacteraceae</taxon>
        <taxon>Labrys</taxon>
    </lineage>
</organism>
<evidence type="ECO:0000313" key="6">
    <source>
        <dbReference type="Proteomes" id="UP001242480"/>
    </source>
</evidence>
<gene>
    <name evidence="5" type="ORF">QO011_000323</name>
</gene>
<feature type="compositionally biased region" description="Basic and acidic residues" evidence="3">
    <location>
        <begin position="17"/>
        <end position="29"/>
    </location>
</feature>
<reference evidence="5 6" key="1">
    <citation type="submission" date="2023-07" db="EMBL/GenBank/DDBJ databases">
        <title>Genomic Encyclopedia of Type Strains, Phase IV (KMG-IV): sequencing the most valuable type-strain genomes for metagenomic binning, comparative biology and taxonomic classification.</title>
        <authorList>
            <person name="Goeker M."/>
        </authorList>
    </citation>
    <scope>NUCLEOTIDE SEQUENCE [LARGE SCALE GENOMIC DNA]</scope>
    <source>
        <strain evidence="5 6">DSM 19619</strain>
    </source>
</reference>
<dbReference type="EMBL" id="JAUSVX010000001">
    <property type="protein sequence ID" value="MDQ0467328.1"/>
    <property type="molecule type" value="Genomic_DNA"/>
</dbReference>
<evidence type="ECO:0000256" key="2">
    <source>
        <dbReference type="PROSITE-ProRule" id="PRU00335"/>
    </source>
</evidence>
<dbReference type="PRINTS" id="PR00455">
    <property type="entry name" value="HTHTETR"/>
</dbReference>
<name>A0ABU0IZ97_9HYPH</name>
<feature type="DNA-binding region" description="H-T-H motif" evidence="2">
    <location>
        <begin position="52"/>
        <end position="71"/>
    </location>
</feature>
<keyword evidence="1 2" id="KW-0238">DNA-binding</keyword>
<dbReference type="Pfam" id="PF17938">
    <property type="entry name" value="TetR_C_29"/>
    <property type="match status" value="1"/>
</dbReference>
<sequence length="228" mass="25292">MARRNEAAGAPEAGKAAAERPASRRGDADLSRSDILDVATQEFAAHGLSGARVDAIAERTRTSKRMIYYHFGSKEGLYLAVLEKAYQAIRDVEDALNLANLDPETAIRVLIGSTFDYDEAHPEFVRLVAIENIHRAEHMARSETIARLNVSVIDALTAILERGRKEGTFRAAISAVDLHMMISAFCFFRVSNRHTFGTIFARDLGEHGTRARHRQMIQDAVVAYLKHG</sequence>